<dbReference type="Proteomes" id="UP000708208">
    <property type="component" value="Unassembled WGS sequence"/>
</dbReference>
<dbReference type="AlphaFoldDB" id="A0A8J2P4D7"/>
<organism evidence="1 2">
    <name type="scientific">Allacma fusca</name>
    <dbReference type="NCBI Taxonomy" id="39272"/>
    <lineage>
        <taxon>Eukaryota</taxon>
        <taxon>Metazoa</taxon>
        <taxon>Ecdysozoa</taxon>
        <taxon>Arthropoda</taxon>
        <taxon>Hexapoda</taxon>
        <taxon>Collembola</taxon>
        <taxon>Symphypleona</taxon>
        <taxon>Sminthuridae</taxon>
        <taxon>Allacma</taxon>
    </lineage>
</organism>
<proteinExistence type="predicted"/>
<evidence type="ECO:0000313" key="1">
    <source>
        <dbReference type="EMBL" id="CAG7731510.1"/>
    </source>
</evidence>
<gene>
    <name evidence="1" type="ORF">AFUS01_LOCUS20096</name>
</gene>
<comment type="caution">
    <text evidence="1">The sequence shown here is derived from an EMBL/GenBank/DDBJ whole genome shotgun (WGS) entry which is preliminary data.</text>
</comment>
<dbReference type="EMBL" id="CAJVCH010214157">
    <property type="protein sequence ID" value="CAG7731510.1"/>
    <property type="molecule type" value="Genomic_DNA"/>
</dbReference>
<feature type="non-terminal residue" evidence="1">
    <location>
        <position position="1"/>
    </location>
</feature>
<accession>A0A8J2P4D7</accession>
<keyword evidence="2" id="KW-1185">Reference proteome</keyword>
<evidence type="ECO:0000313" key="2">
    <source>
        <dbReference type="Proteomes" id="UP000708208"/>
    </source>
</evidence>
<protein>
    <submittedName>
        <fullName evidence="1">Uncharacterized protein</fullName>
    </submittedName>
</protein>
<name>A0A8J2P4D7_9HEXA</name>
<reference evidence="1" key="1">
    <citation type="submission" date="2021-06" db="EMBL/GenBank/DDBJ databases">
        <authorList>
            <person name="Hodson N. C."/>
            <person name="Mongue J. A."/>
            <person name="Jaron S. K."/>
        </authorList>
    </citation>
    <scope>NUCLEOTIDE SEQUENCE</scope>
</reference>
<sequence length="139" mass="15752">LMTIDISGRLAHNPVHRCDFFYLGKPTISGKPTVVKFSPYQGLKIANFLSMILDQYAEMAENKMSKSLDEIPVIPFLRGKDDRTYSYKDENRLEFWAKPDLDLGNIKASVLLNKTIGLPEVMINTTVSVETSEKLKGWP</sequence>